<dbReference type="KEGG" id="alf:CFBP5473_08025"/>
<evidence type="ECO:0000313" key="3">
    <source>
        <dbReference type="EMBL" id="QYA08572.1"/>
    </source>
</evidence>
<dbReference type="Proteomes" id="UP000826513">
    <property type="component" value="Chromosome 1"/>
</dbReference>
<gene>
    <name evidence="2" type="ORF">CFBP5473_08025</name>
    <name evidence="3" type="ORF">J5285_11675</name>
</gene>
<dbReference type="EMBL" id="CP039691">
    <property type="protein sequence ID" value="QCI99098.1"/>
    <property type="molecule type" value="Genomic_DNA"/>
</dbReference>
<dbReference type="AlphaFoldDB" id="A0A4D7DRP3"/>
<evidence type="ECO:0000256" key="1">
    <source>
        <dbReference type="SAM" id="Phobius"/>
    </source>
</evidence>
<keyword evidence="1" id="KW-0472">Membrane</keyword>
<reference evidence="2 4" key="1">
    <citation type="submission" date="2019-04" db="EMBL/GenBank/DDBJ databases">
        <title>Complete genome sequence of Agrobacterium larrymoorei CFBP5473.</title>
        <authorList>
            <person name="Haryono M."/>
            <person name="Chou L."/>
            <person name="Lin Y.-C."/>
            <person name="Lai E.-M."/>
            <person name="Kuo C.-H."/>
        </authorList>
    </citation>
    <scope>NUCLEOTIDE SEQUENCE [LARGE SCALE GENOMIC DNA]</scope>
    <source>
        <strain evidence="2 4">CFBP5473</strain>
    </source>
</reference>
<organism evidence="2 4">
    <name type="scientific">Agrobacterium larrymoorei</name>
    <dbReference type="NCBI Taxonomy" id="160699"/>
    <lineage>
        <taxon>Bacteria</taxon>
        <taxon>Pseudomonadati</taxon>
        <taxon>Pseudomonadota</taxon>
        <taxon>Alphaproteobacteria</taxon>
        <taxon>Hyphomicrobiales</taxon>
        <taxon>Rhizobiaceae</taxon>
        <taxon>Rhizobium/Agrobacterium group</taxon>
        <taxon>Agrobacterium</taxon>
    </lineage>
</organism>
<evidence type="ECO:0000313" key="5">
    <source>
        <dbReference type="Proteomes" id="UP000826513"/>
    </source>
</evidence>
<keyword evidence="1" id="KW-1133">Transmembrane helix</keyword>
<protein>
    <submittedName>
        <fullName evidence="2">Uncharacterized protein</fullName>
    </submittedName>
</protein>
<keyword evidence="5" id="KW-1185">Reference proteome</keyword>
<reference evidence="3 5" key="2">
    <citation type="submission" date="2021-03" db="EMBL/GenBank/DDBJ databases">
        <title>Rapid diversification of plasmids in a genus of pathogenic and nitrogen fixing bacteria.</title>
        <authorList>
            <person name="Weisberg A.J."/>
            <person name="Miller M."/>
            <person name="Ream W."/>
            <person name="Grunwald N.J."/>
            <person name="Chang J.H."/>
        </authorList>
    </citation>
    <scope>NUCLEOTIDE SEQUENCE [LARGE SCALE GENOMIC DNA]</scope>
    <source>
        <strain evidence="3 5">AF3.44</strain>
    </source>
</reference>
<proteinExistence type="predicted"/>
<keyword evidence="1" id="KW-0812">Transmembrane</keyword>
<accession>A0A4D7DRP3</accession>
<dbReference type="EMBL" id="CP072167">
    <property type="protein sequence ID" value="QYA08572.1"/>
    <property type="molecule type" value="Genomic_DNA"/>
</dbReference>
<sequence>MHHKSSPECQMIATVYVIDARGLLVTRGRSVTLVPWTSLRFLHLHVTSGVGTTGFPVYSARFRTRFRSRELFSVDWQEETGRDRSTDYVPFLEEVIIIAVARNPRLRLRHGGDPLLEAAIPMVLSLLIVPFALIPILIFKPLGALFAGWSKAFSKPLAGAITMIFGVLMNMIPWSTGKPFKADNLPFAELPPKYRRGGSLKTMRPACDKLPGETNGPQALHL</sequence>
<feature type="transmembrane region" description="Helical" evidence="1">
    <location>
        <begin position="115"/>
        <end position="137"/>
    </location>
</feature>
<name>A0A4D7DRP3_9HYPH</name>
<dbReference type="OrthoDB" id="8303709at2"/>
<evidence type="ECO:0000313" key="2">
    <source>
        <dbReference type="EMBL" id="QCI99098.1"/>
    </source>
</evidence>
<evidence type="ECO:0000313" key="4">
    <source>
        <dbReference type="Proteomes" id="UP000298545"/>
    </source>
</evidence>
<feature type="transmembrane region" description="Helical" evidence="1">
    <location>
        <begin position="157"/>
        <end position="174"/>
    </location>
</feature>
<dbReference type="Proteomes" id="UP000298545">
    <property type="component" value="Chromosome circular"/>
</dbReference>